<feature type="chain" id="PRO_5017702450" evidence="1">
    <location>
        <begin position="23"/>
        <end position="419"/>
    </location>
</feature>
<reference evidence="3 4" key="1">
    <citation type="submission" date="2018-08" db="EMBL/GenBank/DDBJ databases">
        <title>Chitinophaga sp. K20C18050901, a novel bacterium isolated from forest soil.</title>
        <authorList>
            <person name="Wang C."/>
        </authorList>
    </citation>
    <scope>NUCLEOTIDE SEQUENCE [LARGE SCALE GENOMIC DNA]</scope>
    <source>
        <strain evidence="3 4">K20C18050901</strain>
    </source>
</reference>
<dbReference type="Pfam" id="PF01979">
    <property type="entry name" value="Amidohydro_1"/>
    <property type="match status" value="1"/>
</dbReference>
<dbReference type="Gene3D" id="3.20.20.140">
    <property type="entry name" value="Metal-dependent hydrolases"/>
    <property type="match status" value="1"/>
</dbReference>
<dbReference type="PANTHER" id="PTHR43135">
    <property type="entry name" value="ALPHA-D-RIBOSE 1-METHYLPHOSPHONATE 5-TRIPHOSPHATE DIPHOSPHATASE"/>
    <property type="match status" value="1"/>
</dbReference>
<dbReference type="PANTHER" id="PTHR43135:SF3">
    <property type="entry name" value="ALPHA-D-RIBOSE 1-METHYLPHOSPHONATE 5-TRIPHOSPHATE DIPHOSPHATASE"/>
    <property type="match status" value="1"/>
</dbReference>
<organism evidence="3 4">
    <name type="scientific">Chitinophaga silvisoli</name>
    <dbReference type="NCBI Taxonomy" id="2291814"/>
    <lineage>
        <taxon>Bacteria</taxon>
        <taxon>Pseudomonadati</taxon>
        <taxon>Bacteroidota</taxon>
        <taxon>Chitinophagia</taxon>
        <taxon>Chitinophagales</taxon>
        <taxon>Chitinophagaceae</taxon>
        <taxon>Chitinophaga</taxon>
    </lineage>
</organism>
<dbReference type="SUPFAM" id="SSF51338">
    <property type="entry name" value="Composite domain of metallo-dependent hydrolases"/>
    <property type="match status" value="2"/>
</dbReference>
<dbReference type="InterPro" id="IPR006680">
    <property type="entry name" value="Amidohydro-rel"/>
</dbReference>
<dbReference type="CDD" id="cd01299">
    <property type="entry name" value="Met_dep_hydrolase_A"/>
    <property type="match status" value="1"/>
</dbReference>
<name>A0A3E1NV96_9BACT</name>
<evidence type="ECO:0000259" key="2">
    <source>
        <dbReference type="Pfam" id="PF01979"/>
    </source>
</evidence>
<gene>
    <name evidence="3" type="ORF">DXN04_27205</name>
</gene>
<accession>A0A3E1NV96</accession>
<dbReference type="GO" id="GO:0016810">
    <property type="term" value="F:hydrolase activity, acting on carbon-nitrogen (but not peptide) bonds"/>
    <property type="evidence" value="ECO:0007669"/>
    <property type="project" value="InterPro"/>
</dbReference>
<dbReference type="Proteomes" id="UP000261174">
    <property type="component" value="Unassembled WGS sequence"/>
</dbReference>
<keyword evidence="4" id="KW-1185">Reference proteome</keyword>
<dbReference type="InterPro" id="IPR051781">
    <property type="entry name" value="Metallo-dep_Hydrolase"/>
</dbReference>
<protein>
    <submittedName>
        <fullName evidence="3">Amidohydrolase family protein</fullName>
    </submittedName>
</protein>
<dbReference type="InterPro" id="IPR011059">
    <property type="entry name" value="Metal-dep_hydrolase_composite"/>
</dbReference>
<keyword evidence="3" id="KW-0378">Hydrolase</keyword>
<dbReference type="RefSeq" id="WP_116856558.1">
    <property type="nucleotide sequence ID" value="NZ_QTJV01000012.1"/>
</dbReference>
<keyword evidence="1" id="KW-0732">Signal</keyword>
<dbReference type="AlphaFoldDB" id="A0A3E1NV96"/>
<evidence type="ECO:0000313" key="4">
    <source>
        <dbReference type="Proteomes" id="UP000261174"/>
    </source>
</evidence>
<evidence type="ECO:0000256" key="1">
    <source>
        <dbReference type="SAM" id="SignalP"/>
    </source>
</evidence>
<dbReference type="InterPro" id="IPR057744">
    <property type="entry name" value="OTAase-like"/>
</dbReference>
<feature type="domain" description="Amidohydrolase-related" evidence="2">
    <location>
        <begin position="81"/>
        <end position="408"/>
    </location>
</feature>
<comment type="caution">
    <text evidence="3">The sequence shown here is derived from an EMBL/GenBank/DDBJ whole genome shotgun (WGS) entry which is preliminary data.</text>
</comment>
<dbReference type="Gene3D" id="2.30.40.10">
    <property type="entry name" value="Urease, subunit C, domain 1"/>
    <property type="match status" value="1"/>
</dbReference>
<dbReference type="OrthoDB" id="9797498at2"/>
<dbReference type="InterPro" id="IPR032466">
    <property type="entry name" value="Metal_Hydrolase"/>
</dbReference>
<sequence>MQLKTISLTTSFVLLSILLVNAQNQKPTDKTAVTAKRMIDVRSGKEIPDVVILIENNKITGVGSKLKIPDSIQIIALGDVTLLPGLIDAHTHLLHQYYAKYGDDNSNRLLEMVQLGPAKRALLGVRLAREMLEAGFTSVRDLGNAGINADIALRDAINSGDVIGPRMFVSTRALSPVGGQFQSVTPAAQELISQEYVQISGAEEARKAVRQAIYDGADCIKVIANVGTRRLSLEEMKVIVAEARRANLPIAVHATDGDGPSMIAVEAGVSSIEHAYTVSDTVLNSMARKKIFLVPTDVPGVTRYQERIKRAVKAGVRIAIGSDIYYEFPGKTRGQISAGMYKTYVASGMTNIEVLRAATINPADLIGNNSIGAIEVGRFADIIAVKGNPLADISVLENVFFVMKDGKVSKYQSVVKAED</sequence>
<dbReference type="SUPFAM" id="SSF51556">
    <property type="entry name" value="Metallo-dependent hydrolases"/>
    <property type="match status" value="1"/>
</dbReference>
<feature type="signal peptide" evidence="1">
    <location>
        <begin position="1"/>
        <end position="22"/>
    </location>
</feature>
<proteinExistence type="predicted"/>
<dbReference type="EMBL" id="QTJV01000012">
    <property type="protein sequence ID" value="RFM31850.1"/>
    <property type="molecule type" value="Genomic_DNA"/>
</dbReference>
<evidence type="ECO:0000313" key="3">
    <source>
        <dbReference type="EMBL" id="RFM31850.1"/>
    </source>
</evidence>